<gene>
    <name evidence="3" type="ORF">CEP51_008004</name>
</gene>
<feature type="region of interest" description="Disordered" evidence="1">
    <location>
        <begin position="1"/>
        <end position="20"/>
    </location>
</feature>
<accession>A0A428RMD6</accession>
<dbReference type="InterPro" id="IPR000719">
    <property type="entry name" value="Prot_kinase_dom"/>
</dbReference>
<dbReference type="GO" id="GO:0004674">
    <property type="term" value="F:protein serine/threonine kinase activity"/>
    <property type="evidence" value="ECO:0007669"/>
    <property type="project" value="TreeGrafter"/>
</dbReference>
<dbReference type="Proteomes" id="UP000287972">
    <property type="component" value="Unassembled WGS sequence"/>
</dbReference>
<organism evidence="3 4">
    <name type="scientific">Fusarium floridanum</name>
    <dbReference type="NCBI Taxonomy" id="1325733"/>
    <lineage>
        <taxon>Eukaryota</taxon>
        <taxon>Fungi</taxon>
        <taxon>Dikarya</taxon>
        <taxon>Ascomycota</taxon>
        <taxon>Pezizomycotina</taxon>
        <taxon>Sordariomycetes</taxon>
        <taxon>Hypocreomycetidae</taxon>
        <taxon>Hypocreales</taxon>
        <taxon>Nectriaceae</taxon>
        <taxon>Fusarium</taxon>
        <taxon>Fusarium solani species complex</taxon>
    </lineage>
</organism>
<sequence length="490" mass="55489">MSPEHPRITLNSTDSPPTDSLLIDSSPTQSTIPNPQHEYYTYAGSGFITIYKDNDVPLADVLRDYQIIGEDGRYWTDKVLRHILTRDRVQCELERSVYVFRDVNDLLNKVRAFGAVTRVEFHPTSHSFQDALSEINIDISGFAIKTLHSTKPEDEPQFRRELDQLKRFSGVAHSHLVTTLGAFKHGDKWNFIFPGAHCDLDEYLERHDPSWTHGAVDWAFKQLLGITGALETIHNPSHLHLDPNIEKKYGRHGDIKCDNILCFPVSAQSDQYHLIISDFGISAFNRDKSRSNIPNEKVPGVPGYRPPECDVTGGEISRSFDVWTLGCLFLEFITWLLGGRNLLDDFRCKRVTPYLITGAKNNMFYVLKRTESGGYVAQVKPEVTNWIQGLRGHENCSQLIHDVLDLIQHEMLVVLEDKQKKAPIGSTGKRSSSRELKNKLDEIQRNCTETYCTKGLPRDDKTPLLAPAVKVELNSFAKLSISQQDKAGGK</sequence>
<dbReference type="PROSITE" id="PS50011">
    <property type="entry name" value="PROTEIN_KINASE_DOM"/>
    <property type="match status" value="1"/>
</dbReference>
<evidence type="ECO:0000256" key="1">
    <source>
        <dbReference type="SAM" id="MobiDB-lite"/>
    </source>
</evidence>
<name>A0A428RMD6_9HYPO</name>
<dbReference type="InterPro" id="IPR011009">
    <property type="entry name" value="Kinase-like_dom_sf"/>
</dbReference>
<dbReference type="GO" id="GO:0005524">
    <property type="term" value="F:ATP binding"/>
    <property type="evidence" value="ECO:0007669"/>
    <property type="project" value="InterPro"/>
</dbReference>
<dbReference type="SUPFAM" id="SSF56112">
    <property type="entry name" value="Protein kinase-like (PK-like)"/>
    <property type="match status" value="1"/>
</dbReference>
<evidence type="ECO:0000313" key="4">
    <source>
        <dbReference type="Proteomes" id="UP000287972"/>
    </source>
</evidence>
<evidence type="ECO:0000259" key="2">
    <source>
        <dbReference type="PROSITE" id="PS50011"/>
    </source>
</evidence>
<dbReference type="EMBL" id="NKCL01000200">
    <property type="protein sequence ID" value="RSL78673.1"/>
    <property type="molecule type" value="Genomic_DNA"/>
</dbReference>
<proteinExistence type="predicted"/>
<reference evidence="3 4" key="1">
    <citation type="submission" date="2017-06" db="EMBL/GenBank/DDBJ databases">
        <title>Comparative genomic analysis of Ambrosia Fusariam Clade fungi.</title>
        <authorList>
            <person name="Stajich J.E."/>
            <person name="Carrillo J."/>
            <person name="Kijimoto T."/>
            <person name="Eskalen A."/>
            <person name="O'Donnell K."/>
            <person name="Kasson M."/>
        </authorList>
    </citation>
    <scope>NUCLEOTIDE SEQUENCE [LARGE SCALE GENOMIC DNA]</scope>
    <source>
        <strain evidence="3 4">NRRL62606</strain>
    </source>
</reference>
<dbReference type="AlphaFoldDB" id="A0A428RMD6"/>
<feature type="domain" description="Protein kinase" evidence="2">
    <location>
        <begin position="107"/>
        <end position="412"/>
    </location>
</feature>
<dbReference type="SMART" id="SM00220">
    <property type="entry name" value="S_TKc"/>
    <property type="match status" value="1"/>
</dbReference>
<dbReference type="Pfam" id="PF00069">
    <property type="entry name" value="Pkinase"/>
    <property type="match status" value="1"/>
</dbReference>
<dbReference type="PANTHER" id="PTHR24359">
    <property type="entry name" value="SERINE/THREONINE-PROTEIN KINASE SBK1"/>
    <property type="match status" value="1"/>
</dbReference>
<keyword evidence="4" id="KW-1185">Reference proteome</keyword>
<dbReference type="CDD" id="cd00180">
    <property type="entry name" value="PKc"/>
    <property type="match status" value="1"/>
</dbReference>
<dbReference type="Gene3D" id="1.10.510.10">
    <property type="entry name" value="Transferase(Phosphotransferase) domain 1"/>
    <property type="match status" value="1"/>
</dbReference>
<dbReference type="PANTHER" id="PTHR24359:SF37">
    <property type="entry name" value="PROTEIN KINASE DOMAIN-CONTAINING PROTEIN"/>
    <property type="match status" value="1"/>
</dbReference>
<feature type="compositionally biased region" description="Polar residues" evidence="1">
    <location>
        <begin position="9"/>
        <end position="20"/>
    </location>
</feature>
<evidence type="ECO:0000313" key="3">
    <source>
        <dbReference type="EMBL" id="RSL78673.1"/>
    </source>
</evidence>
<protein>
    <recommendedName>
        <fullName evidence="2">Protein kinase domain-containing protein</fullName>
    </recommendedName>
</protein>
<comment type="caution">
    <text evidence="3">The sequence shown here is derived from an EMBL/GenBank/DDBJ whole genome shotgun (WGS) entry which is preliminary data.</text>
</comment>